<accession>A0AC34FIV8</accession>
<proteinExistence type="predicted"/>
<name>A0AC34FIV8_9BILA</name>
<dbReference type="Proteomes" id="UP000887579">
    <property type="component" value="Unplaced"/>
</dbReference>
<dbReference type="WBParaSite" id="ES5_v2.g17305.t1">
    <property type="protein sequence ID" value="ES5_v2.g17305.t1"/>
    <property type="gene ID" value="ES5_v2.g17305"/>
</dbReference>
<evidence type="ECO:0000313" key="1">
    <source>
        <dbReference type="Proteomes" id="UP000887579"/>
    </source>
</evidence>
<organism evidence="1 2">
    <name type="scientific">Panagrolaimus sp. ES5</name>
    <dbReference type="NCBI Taxonomy" id="591445"/>
    <lineage>
        <taxon>Eukaryota</taxon>
        <taxon>Metazoa</taxon>
        <taxon>Ecdysozoa</taxon>
        <taxon>Nematoda</taxon>
        <taxon>Chromadorea</taxon>
        <taxon>Rhabditida</taxon>
        <taxon>Tylenchina</taxon>
        <taxon>Panagrolaimomorpha</taxon>
        <taxon>Panagrolaimoidea</taxon>
        <taxon>Panagrolaimidae</taxon>
        <taxon>Panagrolaimus</taxon>
    </lineage>
</organism>
<evidence type="ECO:0000313" key="2">
    <source>
        <dbReference type="WBParaSite" id="ES5_v2.g17305.t1"/>
    </source>
</evidence>
<reference evidence="2" key="1">
    <citation type="submission" date="2022-11" db="UniProtKB">
        <authorList>
            <consortium name="WormBaseParasite"/>
        </authorList>
    </citation>
    <scope>IDENTIFICATION</scope>
</reference>
<sequence>MVQKSASHTSSHSGKSSENQIFRSRKSASQISHPGGMLSADSPVFHPRKSDSQISSHSGGDDIRHLAALLREKRNLLTTSPSMYPQIQRLVDLEIWRIRQKLFQDDFNIDLQLPLPEGEKATLTEKVFLPCKKHPEVNFVGRIIGPRGQTAKQIETATGCKVMIRGKGSMREGDKSPRARTHVEHLEEDLHVLLHCDDTPNRARVRINKAIDLINKISIPADSGPDDLKRKQLIELAILNGTYRDKSSAESSSSFAKSDATTTSSGSYRERSSPENSPTFIKPDKTKLCSTYRERRSSPETSPSFANTDATTWIWNQLGISTPSVIGGDSPCSRNVNFFNFDL</sequence>
<protein>
    <submittedName>
        <fullName evidence="2">K Homology domain-containing protein</fullName>
    </submittedName>
</protein>